<organism evidence="2 3">
    <name type="scientific">Apiospora phragmitis</name>
    <dbReference type="NCBI Taxonomy" id="2905665"/>
    <lineage>
        <taxon>Eukaryota</taxon>
        <taxon>Fungi</taxon>
        <taxon>Dikarya</taxon>
        <taxon>Ascomycota</taxon>
        <taxon>Pezizomycotina</taxon>
        <taxon>Sordariomycetes</taxon>
        <taxon>Xylariomycetidae</taxon>
        <taxon>Amphisphaeriales</taxon>
        <taxon>Apiosporaceae</taxon>
        <taxon>Apiospora</taxon>
    </lineage>
</organism>
<reference evidence="2 3" key="1">
    <citation type="submission" date="2023-01" db="EMBL/GenBank/DDBJ databases">
        <title>Analysis of 21 Apiospora genomes using comparative genomics revels a genus with tremendous synthesis potential of carbohydrate active enzymes and secondary metabolites.</title>
        <authorList>
            <person name="Sorensen T."/>
        </authorList>
    </citation>
    <scope>NUCLEOTIDE SEQUENCE [LARGE SCALE GENOMIC DNA]</scope>
    <source>
        <strain evidence="2 3">CBS 135458</strain>
    </source>
</reference>
<proteinExistence type="predicted"/>
<dbReference type="RefSeq" id="XP_066717578.1">
    <property type="nucleotide sequence ID" value="XM_066858309.1"/>
</dbReference>
<evidence type="ECO:0000313" key="2">
    <source>
        <dbReference type="EMBL" id="KAK8070284.1"/>
    </source>
</evidence>
<protein>
    <submittedName>
        <fullName evidence="2">Uncharacterized protein</fullName>
    </submittedName>
</protein>
<sequence>MTPVSNATRGNPRGFEETRSVGFELVQVIMKHKIHCLEQVGAPVLNDSTDSVMRKTALHTVLVLYLSLKSRSYKTRASTRMSVYDYYKTMSKDSPSRCGGIPIDHLAGAAVKKKLRLVCALHQQLRKPPKPQEVPARPGLGGCTPHHEAGPPASPWQPRPEHDGHGEIIDTHTSGRARAWPSYARIRNRQDGRGLLARAVFDM</sequence>
<dbReference type="Proteomes" id="UP001480595">
    <property type="component" value="Unassembled WGS sequence"/>
</dbReference>
<dbReference type="GeneID" id="92091372"/>
<comment type="caution">
    <text evidence="2">The sequence shown here is derived from an EMBL/GenBank/DDBJ whole genome shotgun (WGS) entry which is preliminary data.</text>
</comment>
<accession>A0ABR1VGE1</accession>
<evidence type="ECO:0000313" key="3">
    <source>
        <dbReference type="Proteomes" id="UP001480595"/>
    </source>
</evidence>
<dbReference type="EMBL" id="JAQQWL010000006">
    <property type="protein sequence ID" value="KAK8070284.1"/>
    <property type="molecule type" value="Genomic_DNA"/>
</dbReference>
<feature type="compositionally biased region" description="Basic and acidic residues" evidence="1">
    <location>
        <begin position="159"/>
        <end position="170"/>
    </location>
</feature>
<keyword evidence="3" id="KW-1185">Reference proteome</keyword>
<feature type="region of interest" description="Disordered" evidence="1">
    <location>
        <begin position="128"/>
        <end position="174"/>
    </location>
</feature>
<gene>
    <name evidence="2" type="ORF">PG994_006900</name>
</gene>
<evidence type="ECO:0000256" key="1">
    <source>
        <dbReference type="SAM" id="MobiDB-lite"/>
    </source>
</evidence>
<name>A0ABR1VGE1_9PEZI</name>